<keyword evidence="2" id="KW-1185">Reference proteome</keyword>
<reference evidence="1 2" key="1">
    <citation type="submission" date="2023-07" db="EMBL/GenBank/DDBJ databases">
        <title>Sequencing the genomes of 1000 actinobacteria strains.</title>
        <authorList>
            <person name="Klenk H.-P."/>
        </authorList>
    </citation>
    <scope>NUCLEOTIDE SEQUENCE [LARGE SCALE GENOMIC DNA]</scope>
    <source>
        <strain evidence="1 2">DSM 45805</strain>
    </source>
</reference>
<protein>
    <submittedName>
        <fullName evidence="1">Uncharacterized protein</fullName>
    </submittedName>
</protein>
<gene>
    <name evidence="1" type="ORF">FB470_000585</name>
</gene>
<sequence length="59" mass="6810">MDRRKAAREARFRAGLFIETALAGVEWDRTDLSEDDAEKVEREMTKIAKRLIRSSGREA</sequence>
<accession>A0ABU0EMR9</accession>
<evidence type="ECO:0000313" key="2">
    <source>
        <dbReference type="Proteomes" id="UP001229651"/>
    </source>
</evidence>
<dbReference type="Proteomes" id="UP001229651">
    <property type="component" value="Unassembled WGS sequence"/>
</dbReference>
<dbReference type="RefSeq" id="WP_306988512.1">
    <property type="nucleotide sequence ID" value="NZ_JAUSUT010000001.1"/>
</dbReference>
<proteinExistence type="predicted"/>
<dbReference type="EMBL" id="JAUSUT010000001">
    <property type="protein sequence ID" value="MDQ0376591.1"/>
    <property type="molecule type" value="Genomic_DNA"/>
</dbReference>
<comment type="caution">
    <text evidence="1">The sequence shown here is derived from an EMBL/GenBank/DDBJ whole genome shotgun (WGS) entry which is preliminary data.</text>
</comment>
<evidence type="ECO:0000313" key="1">
    <source>
        <dbReference type="EMBL" id="MDQ0376591.1"/>
    </source>
</evidence>
<name>A0ABU0EMR9_9PSEU</name>
<organism evidence="1 2">
    <name type="scientific">Amycolatopsis thermophila</name>
    <dbReference type="NCBI Taxonomy" id="206084"/>
    <lineage>
        <taxon>Bacteria</taxon>
        <taxon>Bacillati</taxon>
        <taxon>Actinomycetota</taxon>
        <taxon>Actinomycetes</taxon>
        <taxon>Pseudonocardiales</taxon>
        <taxon>Pseudonocardiaceae</taxon>
        <taxon>Amycolatopsis</taxon>
    </lineage>
</organism>